<keyword evidence="2" id="KW-1185">Reference proteome</keyword>
<gene>
    <name evidence="1" type="ORF">GYMLUDRAFT_407375</name>
</gene>
<proteinExistence type="predicted"/>
<sequence>MLSCGPASLRFFPPFLQLLCSKSRNSCQNLPWYLRRHDMVSRNRYWRNCLQVWIAGGSMDYLTANKVKEIPVNLARSNLPYPETVSEVRFFYQINAVPCVFLLELRRQNWSVSSHTSPGNSAPQQLGTRLHSSLRHSLLRMFFPISIPSSDRRDSLIEAHGSFATQ</sequence>
<protein>
    <submittedName>
        <fullName evidence="1">Uncharacterized protein</fullName>
    </submittedName>
</protein>
<dbReference type="EMBL" id="KN834874">
    <property type="protein sequence ID" value="KIK51042.1"/>
    <property type="molecule type" value="Genomic_DNA"/>
</dbReference>
<organism evidence="1 2">
    <name type="scientific">Collybiopsis luxurians FD-317 M1</name>
    <dbReference type="NCBI Taxonomy" id="944289"/>
    <lineage>
        <taxon>Eukaryota</taxon>
        <taxon>Fungi</taxon>
        <taxon>Dikarya</taxon>
        <taxon>Basidiomycota</taxon>
        <taxon>Agaricomycotina</taxon>
        <taxon>Agaricomycetes</taxon>
        <taxon>Agaricomycetidae</taxon>
        <taxon>Agaricales</taxon>
        <taxon>Marasmiineae</taxon>
        <taxon>Omphalotaceae</taxon>
        <taxon>Collybiopsis</taxon>
        <taxon>Collybiopsis luxurians</taxon>
    </lineage>
</organism>
<dbReference type="HOGENOM" id="CLU_1602906_0_0_1"/>
<evidence type="ECO:0000313" key="1">
    <source>
        <dbReference type="EMBL" id="KIK51042.1"/>
    </source>
</evidence>
<evidence type="ECO:0000313" key="2">
    <source>
        <dbReference type="Proteomes" id="UP000053593"/>
    </source>
</evidence>
<accession>A0A0D0C0G0</accession>
<dbReference type="AlphaFoldDB" id="A0A0D0C0G0"/>
<reference evidence="1 2" key="1">
    <citation type="submission" date="2014-04" db="EMBL/GenBank/DDBJ databases">
        <title>Evolutionary Origins and Diversification of the Mycorrhizal Mutualists.</title>
        <authorList>
            <consortium name="DOE Joint Genome Institute"/>
            <consortium name="Mycorrhizal Genomics Consortium"/>
            <person name="Kohler A."/>
            <person name="Kuo A."/>
            <person name="Nagy L.G."/>
            <person name="Floudas D."/>
            <person name="Copeland A."/>
            <person name="Barry K.W."/>
            <person name="Cichocki N."/>
            <person name="Veneault-Fourrey C."/>
            <person name="LaButti K."/>
            <person name="Lindquist E.A."/>
            <person name="Lipzen A."/>
            <person name="Lundell T."/>
            <person name="Morin E."/>
            <person name="Murat C."/>
            <person name="Riley R."/>
            <person name="Ohm R."/>
            <person name="Sun H."/>
            <person name="Tunlid A."/>
            <person name="Henrissat B."/>
            <person name="Grigoriev I.V."/>
            <person name="Hibbett D.S."/>
            <person name="Martin F."/>
        </authorList>
    </citation>
    <scope>NUCLEOTIDE SEQUENCE [LARGE SCALE GENOMIC DNA]</scope>
    <source>
        <strain evidence="1 2">FD-317 M1</strain>
    </source>
</reference>
<dbReference type="Proteomes" id="UP000053593">
    <property type="component" value="Unassembled WGS sequence"/>
</dbReference>
<name>A0A0D0C0G0_9AGAR</name>